<protein>
    <recommendedName>
        <fullName evidence="7">Sulfatase N-terminal domain-containing protein</fullName>
    </recommendedName>
</protein>
<dbReference type="Proteomes" id="UP001381693">
    <property type="component" value="Unassembled WGS sequence"/>
</dbReference>
<evidence type="ECO:0000256" key="2">
    <source>
        <dbReference type="ARBA" id="ARBA00008779"/>
    </source>
</evidence>
<keyword evidence="5" id="KW-0378">Hydrolase</keyword>
<feature type="domain" description="Sulfatase N-terminal" evidence="7">
    <location>
        <begin position="2"/>
        <end position="289"/>
    </location>
</feature>
<comment type="caution">
    <text evidence="8">The sequence shown here is derived from an EMBL/GenBank/DDBJ whole genome shotgun (WGS) entry which is preliminary data.</text>
</comment>
<keyword evidence="3" id="KW-0479">Metal-binding</keyword>
<evidence type="ECO:0000256" key="6">
    <source>
        <dbReference type="ARBA" id="ARBA00022837"/>
    </source>
</evidence>
<evidence type="ECO:0000256" key="5">
    <source>
        <dbReference type="ARBA" id="ARBA00022801"/>
    </source>
</evidence>
<proteinExistence type="inferred from homology"/>
<dbReference type="AlphaFoldDB" id="A0AAN8X6E0"/>
<dbReference type="GO" id="GO:0046872">
    <property type="term" value="F:metal ion binding"/>
    <property type="evidence" value="ECO:0007669"/>
    <property type="project" value="UniProtKB-KW"/>
</dbReference>
<dbReference type="Gene3D" id="3.40.720.10">
    <property type="entry name" value="Alkaline Phosphatase, subunit A"/>
    <property type="match status" value="2"/>
</dbReference>
<keyword evidence="6" id="KW-0106">Calcium</keyword>
<feature type="non-terminal residue" evidence="8">
    <location>
        <position position="1"/>
    </location>
</feature>
<organism evidence="8 9">
    <name type="scientific">Halocaridina rubra</name>
    <name type="common">Hawaiian red shrimp</name>
    <dbReference type="NCBI Taxonomy" id="373956"/>
    <lineage>
        <taxon>Eukaryota</taxon>
        <taxon>Metazoa</taxon>
        <taxon>Ecdysozoa</taxon>
        <taxon>Arthropoda</taxon>
        <taxon>Crustacea</taxon>
        <taxon>Multicrustacea</taxon>
        <taxon>Malacostraca</taxon>
        <taxon>Eumalacostraca</taxon>
        <taxon>Eucarida</taxon>
        <taxon>Decapoda</taxon>
        <taxon>Pleocyemata</taxon>
        <taxon>Caridea</taxon>
        <taxon>Atyoidea</taxon>
        <taxon>Atyidae</taxon>
        <taxon>Halocaridina</taxon>
    </lineage>
</organism>
<evidence type="ECO:0000313" key="8">
    <source>
        <dbReference type="EMBL" id="KAK7072874.1"/>
    </source>
</evidence>
<evidence type="ECO:0000313" key="9">
    <source>
        <dbReference type="Proteomes" id="UP001381693"/>
    </source>
</evidence>
<dbReference type="GO" id="GO:0004423">
    <property type="term" value="F:iduronate-2-sulfatase activity"/>
    <property type="evidence" value="ECO:0007669"/>
    <property type="project" value="InterPro"/>
</dbReference>
<evidence type="ECO:0000256" key="1">
    <source>
        <dbReference type="ARBA" id="ARBA00001913"/>
    </source>
</evidence>
<dbReference type="InterPro" id="IPR000917">
    <property type="entry name" value="Sulfatase_N"/>
</dbReference>
<accession>A0AAN8X6E0</accession>
<evidence type="ECO:0000256" key="4">
    <source>
        <dbReference type="ARBA" id="ARBA00022729"/>
    </source>
</evidence>
<dbReference type="InterPro" id="IPR024607">
    <property type="entry name" value="Sulfatase_CS"/>
</dbReference>
<comment type="cofactor">
    <cofactor evidence="1">
        <name>Ca(2+)</name>
        <dbReference type="ChEBI" id="CHEBI:29108"/>
    </cofactor>
</comment>
<evidence type="ECO:0000259" key="7">
    <source>
        <dbReference type="Pfam" id="PF00884"/>
    </source>
</evidence>
<dbReference type="PANTHER" id="PTHR45953">
    <property type="entry name" value="IDURONATE 2-SULFATASE"/>
    <property type="match status" value="1"/>
</dbReference>
<keyword evidence="4" id="KW-0732">Signal</keyword>
<dbReference type="CDD" id="cd16030">
    <property type="entry name" value="iduronate-2-sulfatase"/>
    <property type="match status" value="1"/>
</dbReference>
<dbReference type="Pfam" id="PF00884">
    <property type="entry name" value="Sulfatase"/>
    <property type="match status" value="1"/>
</dbReference>
<sequence>QALCGPSRTSFLTSRRPDTTKLYDVHSYWRTHAGNFTSLPQYFKEHGYHTVSAGKVFHPGIVSNHSDDQPYSWSEVPYHPPTQAYKQTPVCLGSDGGLHTNIYCPVEISEQPGGSLPDIQTTEYVTHWLEEKAKLDKVSAEIQESKPFFIAVGYHKPHIPLKFPVEYLDFYPLHTVPLAPNNYLPKGMPSVAWNPWNDLRRREDIVALDVPFPYGPIPRSYERYIRQGYYAATTYIDSLIGRLIRTARKLFPNTIVALIGDHGWSLGEHQEWSKYSNFEVSTRVPIIISNLEFNSIKIQRESDISVNEINPYNTLLHTLYKKQMEPNFKPFQNVSVRISNNHKEGNKEYRFKQCADTLRSENQTLKLSPLVYDGLVELVDLFPTLVDLAGLPFIPSCSVYSMHTKTCTEGRSLAPLISSVRSQISYEKKKTVMNYRPKKAVFSQYPRPGINPSVKPDSDQPRASEIKIMGYSMRTHRYRYTVWLRFNNVTYEPDWSYIYAEELYDHKVDENENHNVCGKDLYKLRKKRLHWQLLKGWQRA</sequence>
<evidence type="ECO:0000256" key="3">
    <source>
        <dbReference type="ARBA" id="ARBA00022723"/>
    </source>
</evidence>
<keyword evidence="9" id="KW-1185">Reference proteome</keyword>
<gene>
    <name evidence="8" type="ORF">SK128_018164</name>
</gene>
<dbReference type="InterPro" id="IPR017850">
    <property type="entry name" value="Alkaline_phosphatase_core_sf"/>
</dbReference>
<comment type="similarity">
    <text evidence="2">Belongs to the sulfatase family.</text>
</comment>
<dbReference type="EMBL" id="JAXCGZ010013316">
    <property type="protein sequence ID" value="KAK7072874.1"/>
    <property type="molecule type" value="Genomic_DNA"/>
</dbReference>
<dbReference type="SUPFAM" id="SSF53649">
    <property type="entry name" value="Alkaline phosphatase-like"/>
    <property type="match status" value="1"/>
</dbReference>
<dbReference type="PANTHER" id="PTHR45953:SF1">
    <property type="entry name" value="IDURONATE 2-SULFATASE"/>
    <property type="match status" value="1"/>
</dbReference>
<name>A0AAN8X6E0_HALRR</name>
<dbReference type="GO" id="GO:0005737">
    <property type="term" value="C:cytoplasm"/>
    <property type="evidence" value="ECO:0007669"/>
    <property type="project" value="TreeGrafter"/>
</dbReference>
<dbReference type="InterPro" id="IPR035874">
    <property type="entry name" value="IDS"/>
</dbReference>
<dbReference type="PROSITE" id="PS00149">
    <property type="entry name" value="SULFATASE_2"/>
    <property type="match status" value="1"/>
</dbReference>
<reference evidence="8 9" key="1">
    <citation type="submission" date="2023-11" db="EMBL/GenBank/DDBJ databases">
        <title>Halocaridina rubra genome assembly.</title>
        <authorList>
            <person name="Smith C."/>
        </authorList>
    </citation>
    <scope>NUCLEOTIDE SEQUENCE [LARGE SCALE GENOMIC DNA]</scope>
    <source>
        <strain evidence="8">EP-1</strain>
        <tissue evidence="8">Whole</tissue>
    </source>
</reference>